<gene>
    <name evidence="4" type="ORF">E5Z56_05575</name>
</gene>
<feature type="active site" description="Proton donor/acceptor" evidence="2">
    <location>
        <position position="159"/>
    </location>
</feature>
<protein>
    <submittedName>
        <fullName evidence="4">Class B sortase</fullName>
    </submittedName>
</protein>
<dbReference type="RefSeq" id="WP_138156946.1">
    <property type="nucleotide sequence ID" value="NZ_CP039381.1"/>
</dbReference>
<dbReference type="EMBL" id="CP039381">
    <property type="protein sequence ID" value="QCT06866.1"/>
    <property type="molecule type" value="Genomic_DNA"/>
</dbReference>
<dbReference type="AlphaFoldDB" id="A0A4P8XUW3"/>
<dbReference type="Proteomes" id="UP000301475">
    <property type="component" value="Chromosome"/>
</dbReference>
<dbReference type="Pfam" id="PF04203">
    <property type="entry name" value="Sortase"/>
    <property type="match status" value="1"/>
</dbReference>
<feature type="active site" description="Acyl-thioester intermediate" evidence="2">
    <location>
        <position position="259"/>
    </location>
</feature>
<dbReference type="InterPro" id="IPR023365">
    <property type="entry name" value="Sortase_dom-sf"/>
</dbReference>
<dbReference type="OrthoDB" id="9806013at2"/>
<organism evidence="4 5">
    <name type="scientific">Ruminococcus bovis</name>
    <dbReference type="NCBI Taxonomy" id="2564099"/>
    <lineage>
        <taxon>Bacteria</taxon>
        <taxon>Bacillati</taxon>
        <taxon>Bacillota</taxon>
        <taxon>Clostridia</taxon>
        <taxon>Eubacteriales</taxon>
        <taxon>Oscillospiraceae</taxon>
        <taxon>Ruminococcus</taxon>
    </lineage>
</organism>
<dbReference type="InterPro" id="IPR005754">
    <property type="entry name" value="Sortase"/>
</dbReference>
<name>A0A4P8XUW3_9FIRM</name>
<sequence length="277" mass="30704">MKKKILIIGLAVLIAVCGVSTFFHIKNKVESDNNKKMYESVAEEVSATEESTTPTPTKAPVNPYTDNTTVSGGSGNGGASGGSSESYTTNMNPSANPDMVGWIKINDTVINYPVMQTKKIPDYYLNHDFYKNESVYGCPYVQANCDVDAPSDNVIIYAHHMNDGSMFAGLENYRSKDYWSSHKTISFDTLNKKANYDILAVFAVPVDESNKNTFKFYEFVNAYDSEHYSSFISKCKALSFYETGVSAKQGDKLLTLATCEYTNNNGRLVVVAKRTTR</sequence>
<dbReference type="GO" id="GO:0016787">
    <property type="term" value="F:hydrolase activity"/>
    <property type="evidence" value="ECO:0007669"/>
    <property type="project" value="UniProtKB-KW"/>
</dbReference>
<keyword evidence="5" id="KW-1185">Reference proteome</keyword>
<evidence type="ECO:0000256" key="2">
    <source>
        <dbReference type="PIRSR" id="PIRSR605754-1"/>
    </source>
</evidence>
<proteinExistence type="predicted"/>
<feature type="region of interest" description="Disordered" evidence="3">
    <location>
        <begin position="40"/>
        <end position="91"/>
    </location>
</feature>
<accession>A0A4P8XUW3</accession>
<dbReference type="Gene3D" id="2.40.260.10">
    <property type="entry name" value="Sortase"/>
    <property type="match status" value="1"/>
</dbReference>
<feature type="compositionally biased region" description="Low complexity" evidence="3">
    <location>
        <begin position="40"/>
        <end position="56"/>
    </location>
</feature>
<dbReference type="CDD" id="cd05826">
    <property type="entry name" value="Sortase_B"/>
    <property type="match status" value="1"/>
</dbReference>
<evidence type="ECO:0000256" key="3">
    <source>
        <dbReference type="SAM" id="MobiDB-lite"/>
    </source>
</evidence>
<evidence type="ECO:0000256" key="1">
    <source>
        <dbReference type="ARBA" id="ARBA00022801"/>
    </source>
</evidence>
<evidence type="ECO:0000313" key="5">
    <source>
        <dbReference type="Proteomes" id="UP000301475"/>
    </source>
</evidence>
<dbReference type="SUPFAM" id="SSF63817">
    <property type="entry name" value="Sortase"/>
    <property type="match status" value="1"/>
</dbReference>
<dbReference type="KEGG" id="ruj:E5Z56_05575"/>
<keyword evidence="1" id="KW-0378">Hydrolase</keyword>
<reference evidence="4 5" key="1">
    <citation type="submission" date="2019-04" db="EMBL/GenBank/DDBJ databases">
        <authorList>
            <person name="Embree M."/>
            <person name="Gaffney J.R."/>
        </authorList>
    </citation>
    <scope>NUCLEOTIDE SEQUENCE [LARGE SCALE GENOMIC DNA]</scope>
    <source>
        <strain evidence="4 5">JE7A12</strain>
    </source>
</reference>
<feature type="compositionally biased region" description="Gly residues" evidence="3">
    <location>
        <begin position="72"/>
        <end position="81"/>
    </location>
</feature>
<evidence type="ECO:0000313" key="4">
    <source>
        <dbReference type="EMBL" id="QCT06866.1"/>
    </source>
</evidence>
<dbReference type="InterPro" id="IPR009835">
    <property type="entry name" value="SrtB"/>
</dbReference>